<dbReference type="PRINTS" id="PR00952">
    <property type="entry name" value="TYPE3IMQPROT"/>
</dbReference>
<evidence type="ECO:0000256" key="3">
    <source>
        <dbReference type="ARBA" id="ARBA00022475"/>
    </source>
</evidence>
<keyword evidence="9" id="KW-1185">Reference proteome</keyword>
<evidence type="ECO:0000313" key="8">
    <source>
        <dbReference type="EMBL" id="PWK34896.1"/>
    </source>
</evidence>
<evidence type="ECO:0000256" key="7">
    <source>
        <dbReference type="ARBA" id="ARBA00023136"/>
    </source>
</evidence>
<comment type="caution">
    <text evidence="8">The sequence shown here is derived from an EMBL/GenBank/DDBJ whole genome shotgun (WGS) entry which is preliminary data.</text>
</comment>
<dbReference type="Pfam" id="PF01313">
    <property type="entry name" value="Bac_export_3"/>
    <property type="match status" value="1"/>
</dbReference>
<dbReference type="GO" id="GO:0005886">
    <property type="term" value="C:plasma membrane"/>
    <property type="evidence" value="ECO:0007669"/>
    <property type="project" value="UniProtKB-SubCell"/>
</dbReference>
<reference evidence="8 9" key="1">
    <citation type="submission" date="2018-05" db="EMBL/GenBank/DDBJ databases">
        <title>Genomic Encyclopedia of Type Strains, Phase IV (KMG-V): Genome sequencing to study the core and pangenomes of soil and plant-associated prokaryotes.</title>
        <authorList>
            <person name="Whitman W."/>
        </authorList>
    </citation>
    <scope>NUCLEOTIDE SEQUENCE [LARGE SCALE GENOMIC DNA]</scope>
    <source>
        <strain evidence="8 9">SLV-132</strain>
    </source>
</reference>
<evidence type="ECO:0000256" key="4">
    <source>
        <dbReference type="ARBA" id="ARBA00022692"/>
    </source>
</evidence>
<evidence type="ECO:0000256" key="5">
    <source>
        <dbReference type="ARBA" id="ARBA00022989"/>
    </source>
</evidence>
<comment type="similarity">
    <text evidence="2">Belongs to the FliQ/MopD/SpaQ family.</text>
</comment>
<dbReference type="PANTHER" id="PTHR34040">
    <property type="entry name" value="FLAGELLAR BIOSYNTHETIC PROTEIN FLIQ"/>
    <property type="match status" value="1"/>
</dbReference>
<gene>
    <name evidence="8" type="ORF">C7419_102169</name>
</gene>
<accession>A0A316ESD2</accession>
<dbReference type="RefSeq" id="WP_109583023.1">
    <property type="nucleotide sequence ID" value="NZ_CAJPUX010000002.1"/>
</dbReference>
<dbReference type="GO" id="GO:0009306">
    <property type="term" value="P:protein secretion"/>
    <property type="evidence" value="ECO:0007669"/>
    <property type="project" value="InterPro"/>
</dbReference>
<dbReference type="InterPro" id="IPR002191">
    <property type="entry name" value="Bac_export_3"/>
</dbReference>
<comment type="subcellular location">
    <subcellularLocation>
        <location evidence="1">Cell membrane</location>
        <topology evidence="1">Multi-pass membrane protein</topology>
    </subcellularLocation>
</comment>
<evidence type="ECO:0000313" key="9">
    <source>
        <dbReference type="Proteomes" id="UP000245754"/>
    </source>
</evidence>
<dbReference type="GeneID" id="98341220"/>
<evidence type="ECO:0000256" key="6">
    <source>
        <dbReference type="ARBA" id="ARBA00023026"/>
    </source>
</evidence>
<keyword evidence="7" id="KW-0472">Membrane</keyword>
<dbReference type="AlphaFoldDB" id="A0A316ESD2"/>
<keyword evidence="3" id="KW-1003">Cell membrane</keyword>
<dbReference type="Proteomes" id="UP000245754">
    <property type="component" value="Unassembled WGS sequence"/>
</dbReference>
<name>A0A316ESD2_9BURK</name>
<protein>
    <submittedName>
        <fullName evidence="8">Type III secretion protein S</fullName>
    </submittedName>
</protein>
<proteinExistence type="inferred from homology"/>
<evidence type="ECO:0000256" key="1">
    <source>
        <dbReference type="ARBA" id="ARBA00004651"/>
    </source>
</evidence>
<dbReference type="PANTHER" id="PTHR34040:SF7">
    <property type="entry name" value="SURFACE PRESENTATION OF ANTIGENS PROTEIN SPAQ"/>
    <property type="match status" value="1"/>
</dbReference>
<keyword evidence="6" id="KW-0843">Virulence</keyword>
<dbReference type="InterPro" id="IPR006306">
    <property type="entry name" value="T3SS_HrpO"/>
</dbReference>
<dbReference type="NCBIfam" id="TIGR01403">
    <property type="entry name" value="fliQ_rel_III"/>
    <property type="match status" value="1"/>
</dbReference>
<dbReference type="OrthoDB" id="8780569at2"/>
<dbReference type="EMBL" id="QGGT01000002">
    <property type="protein sequence ID" value="PWK34896.1"/>
    <property type="molecule type" value="Genomic_DNA"/>
</dbReference>
<evidence type="ECO:0000256" key="2">
    <source>
        <dbReference type="ARBA" id="ARBA00006156"/>
    </source>
</evidence>
<keyword evidence="5" id="KW-1133">Transmembrane helix</keyword>
<sequence length="87" mass="9052">MDYDNIVHLTTSALMICLMVSLPAVATAAVSGLLISFLQAITSLQDSSISQVAKLIIVTGVLLATAPWGASAVLEFANAVMRTVFPS</sequence>
<keyword evidence="4" id="KW-0812">Transmembrane</keyword>
<organism evidence="8 9">
    <name type="scientific">Cupriavidus plantarum</name>
    <dbReference type="NCBI Taxonomy" id="942865"/>
    <lineage>
        <taxon>Bacteria</taxon>
        <taxon>Pseudomonadati</taxon>
        <taxon>Pseudomonadota</taxon>
        <taxon>Betaproteobacteria</taxon>
        <taxon>Burkholderiales</taxon>
        <taxon>Burkholderiaceae</taxon>
        <taxon>Cupriavidus</taxon>
    </lineage>
</organism>